<dbReference type="PANTHER" id="PTHR43531:SF14">
    <property type="entry name" value="METHYL-ACCEPTING CHEMOTAXIS PROTEIN I-RELATED"/>
    <property type="match status" value="1"/>
</dbReference>
<evidence type="ECO:0000256" key="5">
    <source>
        <dbReference type="SAM" id="Coils"/>
    </source>
</evidence>
<dbReference type="KEGG" id="shd:SUTH_01123"/>
<dbReference type="Gene3D" id="6.10.340.10">
    <property type="match status" value="1"/>
</dbReference>
<keyword evidence="4" id="KW-0807">Transducer</keyword>
<dbReference type="Pfam" id="PF08376">
    <property type="entry name" value="NIT"/>
    <property type="match status" value="1"/>
</dbReference>
<evidence type="ECO:0000256" key="1">
    <source>
        <dbReference type="ARBA" id="ARBA00004370"/>
    </source>
</evidence>
<dbReference type="Gene3D" id="3.30.450.20">
    <property type="entry name" value="PAS domain"/>
    <property type="match status" value="1"/>
</dbReference>
<organism evidence="11 12">
    <name type="scientific">Sulfuritalea hydrogenivorans sk43H</name>
    <dbReference type="NCBI Taxonomy" id="1223802"/>
    <lineage>
        <taxon>Bacteria</taxon>
        <taxon>Pseudomonadati</taxon>
        <taxon>Pseudomonadota</taxon>
        <taxon>Betaproteobacteria</taxon>
        <taxon>Nitrosomonadales</taxon>
        <taxon>Sterolibacteriaceae</taxon>
        <taxon>Sulfuritalea</taxon>
    </lineage>
</organism>
<gene>
    <name evidence="11" type="ORF">SUTH_01123</name>
</gene>
<dbReference type="GO" id="GO:0006935">
    <property type="term" value="P:chemotaxis"/>
    <property type="evidence" value="ECO:0007669"/>
    <property type="project" value="InterPro"/>
</dbReference>
<keyword evidence="7" id="KW-1133">Transmembrane helix</keyword>
<name>W0SGV2_9PROT</name>
<dbReference type="STRING" id="1223802.SUTH_01123"/>
<feature type="compositionally biased region" description="Basic and acidic residues" evidence="6">
    <location>
        <begin position="895"/>
        <end position="904"/>
    </location>
</feature>
<dbReference type="GO" id="GO:0005886">
    <property type="term" value="C:plasma membrane"/>
    <property type="evidence" value="ECO:0007669"/>
    <property type="project" value="TreeGrafter"/>
</dbReference>
<dbReference type="InterPro" id="IPR010910">
    <property type="entry name" value="Nitrate/nitrite_sensing_bac"/>
</dbReference>
<feature type="domain" description="NIT" evidence="10">
    <location>
        <begin position="49"/>
        <end position="299"/>
    </location>
</feature>
<dbReference type="Gene3D" id="1.10.287.950">
    <property type="entry name" value="Methyl-accepting chemotaxis protein"/>
    <property type="match status" value="1"/>
</dbReference>
<dbReference type="PROSITE" id="PS50906">
    <property type="entry name" value="NIT"/>
    <property type="match status" value="1"/>
</dbReference>
<dbReference type="AlphaFoldDB" id="W0SGV2"/>
<dbReference type="FunFam" id="1.10.287.950:FF:000001">
    <property type="entry name" value="Methyl-accepting chemotaxis sensory transducer"/>
    <property type="match status" value="1"/>
</dbReference>
<dbReference type="FunFam" id="3.30.450.20:FF:000075">
    <property type="entry name" value="Methyl-accepting chemotaxis protein"/>
    <property type="match status" value="1"/>
</dbReference>
<dbReference type="OrthoDB" id="9765776at2"/>
<dbReference type="InterPro" id="IPR000014">
    <property type="entry name" value="PAS"/>
</dbReference>
<sequence>MSLKTRTKLILMGAVPTLALLYFAVSGTVDKAAVAAEMTKLEALVEVSVKIGELAHELQKERGLSAGFISSKGARNVAELPAQRAETDKKSQVLGEALKSFDAARYGDELKALLGSAESNLQELAAKRSAVSALRIEAPESAAYYTKTIAGFLKAPAAVSTLSSSGEISRLSSAYSSLLEAKERAGRERAMLAAVFTVDKFTPATLTGFLKNLAAQEVYIDEFFHYALDRQKAFFKEKIAGQVVEEVARIKKLAADGASQPALGVDPAHWFKASTDRINLLKEVENRLADDLLGEQARLKSSANSTMTLFIVLTIVAVLVTAVLAIYLTRSILRQLGGEPDYAADITRNIATGKLDNHIEVAAGDTGSLVASIRSMQEQLLQRITADKKIADENLRIRIALDNVSTGVMIADNDRTIIYANKSVLGILKGAEASLRKQLPSFDASKVMGENIDSFHKNPAHQANLLATFTSTYTANLEVGGSFLRVIASPVSNELNERLGVVAEWHDRTAEVTVEREVAAIVEGALRGDFNQRLALEGKTGFFRQLAEGLNKLSETTSTGLNDVAGALRAIAQGDLTHTIEAEYQGIFGQLKDDTNTTVARLCEVVGRIKEATEAINIASQEIAAGNQDLSGRTEQQASSLEETASAMEQLNSTVRLNADNAKHAQGLAQATSTAAARGGEMVKGVVTTMNGIQGSSKKISDIIGVIDSIAFQTNILALNAAVEAARAGEQGRGFAVVATEVRNLAQRSATAAKEIATLIAESVEQVESGVALVNQAGQSIDKVVEGFQEVAGLVTEIASASREQSSGIEQTTQAVSQMDEVTQQNAALVEEAAAAAESLEEQARGLVQAVRMFKLPGDGGRSPAAPLRTIPQPTRLGGGQATSKASKGTPARLAKSDESWEEF</sequence>
<proteinExistence type="inferred from homology"/>
<accession>W0SGV2</accession>
<feature type="domain" description="Methyl-accepting transducer" evidence="8">
    <location>
        <begin position="612"/>
        <end position="841"/>
    </location>
</feature>
<dbReference type="PANTHER" id="PTHR43531">
    <property type="entry name" value="PROTEIN ICFG"/>
    <property type="match status" value="1"/>
</dbReference>
<evidence type="ECO:0000313" key="11">
    <source>
        <dbReference type="EMBL" id="BAO28923.1"/>
    </source>
</evidence>
<evidence type="ECO:0000256" key="2">
    <source>
        <dbReference type="ARBA" id="ARBA00022481"/>
    </source>
</evidence>
<dbReference type="Pfam" id="PF00015">
    <property type="entry name" value="MCPsignal"/>
    <property type="match status" value="1"/>
</dbReference>
<evidence type="ECO:0000259" key="10">
    <source>
        <dbReference type="PROSITE" id="PS50906"/>
    </source>
</evidence>
<evidence type="ECO:0000256" key="6">
    <source>
        <dbReference type="SAM" id="MobiDB-lite"/>
    </source>
</evidence>
<dbReference type="InterPro" id="IPR004090">
    <property type="entry name" value="Chemotax_Me-accpt_rcpt"/>
</dbReference>
<protein>
    <submittedName>
        <fullName evidence="11">Methyl-accepting chemotaxis protein</fullName>
    </submittedName>
</protein>
<dbReference type="RefSeq" id="WP_052473288.1">
    <property type="nucleotide sequence ID" value="NZ_AP012547.1"/>
</dbReference>
<feature type="region of interest" description="Disordered" evidence="6">
    <location>
        <begin position="858"/>
        <end position="904"/>
    </location>
</feature>
<keyword evidence="2" id="KW-0488">Methylation</keyword>
<feature type="coiled-coil region" evidence="5">
    <location>
        <begin position="819"/>
        <end position="850"/>
    </location>
</feature>
<reference evidence="11 12" key="1">
    <citation type="journal article" date="2014" name="Syst. Appl. Microbiol.">
        <title>Complete genomes of freshwater sulfur oxidizers Sulfuricella denitrificans skB26 and Sulfuritalea hydrogenivorans sk43H: genetic insights into the sulfur oxidation pathway of betaproteobacteria.</title>
        <authorList>
            <person name="Watanabe T."/>
            <person name="Kojima H."/>
            <person name="Fukui M."/>
        </authorList>
    </citation>
    <scope>NUCLEOTIDE SEQUENCE [LARGE SCALE GENOMIC DNA]</scope>
    <source>
        <strain evidence="11">DSM22779</strain>
    </source>
</reference>
<dbReference type="Pfam" id="PF18947">
    <property type="entry name" value="HAMP_2"/>
    <property type="match status" value="1"/>
</dbReference>
<dbReference type="Proteomes" id="UP000031637">
    <property type="component" value="Chromosome"/>
</dbReference>
<dbReference type="HOGENOM" id="CLU_000445_107_22_4"/>
<dbReference type="PRINTS" id="PR00260">
    <property type="entry name" value="CHEMTRNSDUCR"/>
</dbReference>
<keyword evidence="7" id="KW-0812">Transmembrane</keyword>
<keyword evidence="5" id="KW-0175">Coiled coil</keyword>
<dbReference type="InterPro" id="IPR003660">
    <property type="entry name" value="HAMP_dom"/>
</dbReference>
<dbReference type="Pfam" id="PF13188">
    <property type="entry name" value="PAS_8"/>
    <property type="match status" value="1"/>
</dbReference>
<evidence type="ECO:0000256" key="4">
    <source>
        <dbReference type="PROSITE-ProRule" id="PRU00284"/>
    </source>
</evidence>
<evidence type="ECO:0000259" key="8">
    <source>
        <dbReference type="PROSITE" id="PS50111"/>
    </source>
</evidence>
<dbReference type="SMART" id="SM00304">
    <property type="entry name" value="HAMP"/>
    <property type="match status" value="2"/>
</dbReference>
<dbReference type="InterPro" id="IPR051310">
    <property type="entry name" value="MCP_chemotaxis"/>
</dbReference>
<dbReference type="GO" id="GO:0004888">
    <property type="term" value="F:transmembrane signaling receptor activity"/>
    <property type="evidence" value="ECO:0007669"/>
    <property type="project" value="InterPro"/>
</dbReference>
<evidence type="ECO:0000256" key="7">
    <source>
        <dbReference type="SAM" id="Phobius"/>
    </source>
</evidence>
<keyword evidence="7" id="KW-0472">Membrane</keyword>
<dbReference type="InterPro" id="IPR004089">
    <property type="entry name" value="MCPsignal_dom"/>
</dbReference>
<dbReference type="SUPFAM" id="SSF58104">
    <property type="entry name" value="Methyl-accepting chemotaxis protein (MCP) signaling domain"/>
    <property type="match status" value="1"/>
</dbReference>
<dbReference type="GO" id="GO:0007165">
    <property type="term" value="P:signal transduction"/>
    <property type="evidence" value="ECO:0007669"/>
    <property type="project" value="UniProtKB-KW"/>
</dbReference>
<dbReference type="PROSITE" id="PS50885">
    <property type="entry name" value="HAMP"/>
    <property type="match status" value="1"/>
</dbReference>
<dbReference type="EMBL" id="AP012547">
    <property type="protein sequence ID" value="BAO28923.1"/>
    <property type="molecule type" value="Genomic_DNA"/>
</dbReference>
<dbReference type="InterPro" id="IPR013587">
    <property type="entry name" value="Nitrate/nitrite_sensing"/>
</dbReference>
<comment type="similarity">
    <text evidence="3">Belongs to the methyl-accepting chemotaxis (MCP) protein family.</text>
</comment>
<evidence type="ECO:0000313" key="12">
    <source>
        <dbReference type="Proteomes" id="UP000031637"/>
    </source>
</evidence>
<evidence type="ECO:0000256" key="3">
    <source>
        <dbReference type="ARBA" id="ARBA00029447"/>
    </source>
</evidence>
<evidence type="ECO:0000259" key="9">
    <source>
        <dbReference type="PROSITE" id="PS50885"/>
    </source>
</evidence>
<keyword evidence="12" id="KW-1185">Reference proteome</keyword>
<comment type="subcellular location">
    <subcellularLocation>
        <location evidence="1">Membrane</location>
    </subcellularLocation>
</comment>
<dbReference type="PROSITE" id="PS50111">
    <property type="entry name" value="CHEMOTAXIS_TRANSDUC_2"/>
    <property type="match status" value="1"/>
</dbReference>
<dbReference type="CDD" id="cd11386">
    <property type="entry name" value="MCP_signal"/>
    <property type="match status" value="1"/>
</dbReference>
<dbReference type="SMART" id="SM00283">
    <property type="entry name" value="MA"/>
    <property type="match status" value="1"/>
</dbReference>
<feature type="transmembrane region" description="Helical" evidence="7">
    <location>
        <begin position="307"/>
        <end position="328"/>
    </location>
</feature>
<feature type="domain" description="HAMP" evidence="9">
    <location>
        <begin position="555"/>
        <end position="607"/>
    </location>
</feature>